<evidence type="ECO:0000256" key="7">
    <source>
        <dbReference type="SAM" id="Phobius"/>
    </source>
</evidence>
<comment type="caution">
    <text evidence="9">The sequence shown here is derived from an EMBL/GenBank/DDBJ whole genome shotgun (WGS) entry which is preliminary data.</text>
</comment>
<keyword evidence="4 7" id="KW-0472">Membrane</keyword>
<evidence type="ECO:0000256" key="5">
    <source>
        <dbReference type="ARBA" id="ARBA00038359"/>
    </source>
</evidence>
<keyword evidence="10" id="KW-1185">Reference proteome</keyword>
<comment type="similarity">
    <text evidence="5">Belongs to the SAT4 family.</text>
</comment>
<protein>
    <recommendedName>
        <fullName evidence="8">Rhodopsin domain-containing protein</fullName>
    </recommendedName>
</protein>
<evidence type="ECO:0000256" key="2">
    <source>
        <dbReference type="ARBA" id="ARBA00022692"/>
    </source>
</evidence>
<sequence length="349" mass="38832">MGLTFEDALSDPEEGRIVIVSIATVPLCILATILRLVGTRCSRRTLGWDDLFAVLGLLGFLVYACTPFVGVAAAGDLNDEDLDILIAKASLFVLYYRIFWSDRTFVRWVYILATIHVCWFITFFFFLLFLCTPVSKWWDVAGTQPGSCIGGNAFLVPEEVINSTIDFALVALTIVVIRKLKVTKHIRAKLAFVFVVGGLSGVIGFVKIGLAYGIDNNHGQENDSNAFWDIMQMATSIFCACGPMYKTLLTLQSFWSRLKMSISSWASRTRLYRSVASHKTDSEDSGRRQSSRDGDTGGIAGTVTDWPQFVDGTETQYTWSEVEMVDIDFSNRPKAGDKNVQRQSSLEIV</sequence>
<keyword evidence="3 7" id="KW-1133">Transmembrane helix</keyword>
<evidence type="ECO:0000259" key="8">
    <source>
        <dbReference type="Pfam" id="PF20684"/>
    </source>
</evidence>
<proteinExistence type="inferred from homology"/>
<feature type="transmembrane region" description="Helical" evidence="7">
    <location>
        <begin position="82"/>
        <end position="99"/>
    </location>
</feature>
<dbReference type="Pfam" id="PF20684">
    <property type="entry name" value="Fung_rhodopsin"/>
    <property type="match status" value="1"/>
</dbReference>
<reference evidence="9" key="1">
    <citation type="submission" date="2017-09" db="EMBL/GenBank/DDBJ databases">
        <title>Polyketide synthases of a Diaporthe helianthi virulent isolate.</title>
        <authorList>
            <person name="Baroncelli R."/>
        </authorList>
    </citation>
    <scope>NUCLEOTIDE SEQUENCE [LARGE SCALE GENOMIC DNA]</scope>
    <source>
        <strain evidence="9">7/96</strain>
    </source>
</reference>
<dbReference type="PANTHER" id="PTHR33048">
    <property type="entry name" value="PTH11-LIKE INTEGRAL MEMBRANE PROTEIN (AFU_ORTHOLOGUE AFUA_5G11245)"/>
    <property type="match status" value="1"/>
</dbReference>
<feature type="transmembrane region" description="Helical" evidence="7">
    <location>
        <begin position="108"/>
        <end position="130"/>
    </location>
</feature>
<dbReference type="InParanoid" id="A0A2P5HYU7"/>
<feature type="transmembrane region" description="Helical" evidence="7">
    <location>
        <begin position="230"/>
        <end position="251"/>
    </location>
</feature>
<feature type="region of interest" description="Disordered" evidence="6">
    <location>
        <begin position="277"/>
        <end position="306"/>
    </location>
</feature>
<feature type="transmembrane region" description="Helical" evidence="7">
    <location>
        <begin position="50"/>
        <end position="70"/>
    </location>
</feature>
<evidence type="ECO:0000256" key="3">
    <source>
        <dbReference type="ARBA" id="ARBA00022989"/>
    </source>
</evidence>
<dbReference type="AlphaFoldDB" id="A0A2P5HYU7"/>
<feature type="transmembrane region" description="Helical" evidence="7">
    <location>
        <begin position="17"/>
        <end position="38"/>
    </location>
</feature>
<evidence type="ECO:0000256" key="1">
    <source>
        <dbReference type="ARBA" id="ARBA00004141"/>
    </source>
</evidence>
<dbReference type="STRING" id="158607.A0A2P5HYU7"/>
<organism evidence="9 10">
    <name type="scientific">Diaporthe helianthi</name>
    <dbReference type="NCBI Taxonomy" id="158607"/>
    <lineage>
        <taxon>Eukaryota</taxon>
        <taxon>Fungi</taxon>
        <taxon>Dikarya</taxon>
        <taxon>Ascomycota</taxon>
        <taxon>Pezizomycotina</taxon>
        <taxon>Sordariomycetes</taxon>
        <taxon>Sordariomycetidae</taxon>
        <taxon>Diaporthales</taxon>
        <taxon>Diaporthaceae</taxon>
        <taxon>Diaporthe</taxon>
    </lineage>
</organism>
<dbReference type="InterPro" id="IPR049326">
    <property type="entry name" value="Rhodopsin_dom_fungi"/>
</dbReference>
<evidence type="ECO:0000313" key="9">
    <source>
        <dbReference type="EMBL" id="POS75427.1"/>
    </source>
</evidence>
<dbReference type="EMBL" id="MAVT02000489">
    <property type="protein sequence ID" value="POS75427.1"/>
    <property type="molecule type" value="Genomic_DNA"/>
</dbReference>
<dbReference type="OrthoDB" id="444631at2759"/>
<accession>A0A2P5HYU7</accession>
<evidence type="ECO:0000256" key="6">
    <source>
        <dbReference type="SAM" id="MobiDB-lite"/>
    </source>
</evidence>
<gene>
    <name evidence="9" type="ORF">DHEL01_v206183</name>
</gene>
<dbReference type="Proteomes" id="UP000094444">
    <property type="component" value="Unassembled WGS sequence"/>
</dbReference>
<evidence type="ECO:0000256" key="4">
    <source>
        <dbReference type="ARBA" id="ARBA00023136"/>
    </source>
</evidence>
<feature type="compositionally biased region" description="Basic and acidic residues" evidence="6">
    <location>
        <begin position="278"/>
        <end position="295"/>
    </location>
</feature>
<dbReference type="InterPro" id="IPR052337">
    <property type="entry name" value="SAT4-like"/>
</dbReference>
<keyword evidence="2 7" id="KW-0812">Transmembrane</keyword>
<dbReference type="GO" id="GO:0016020">
    <property type="term" value="C:membrane"/>
    <property type="evidence" value="ECO:0007669"/>
    <property type="project" value="UniProtKB-SubCell"/>
</dbReference>
<dbReference type="PANTHER" id="PTHR33048:SF47">
    <property type="entry name" value="INTEGRAL MEMBRANE PROTEIN-RELATED"/>
    <property type="match status" value="1"/>
</dbReference>
<name>A0A2P5HYU7_DIAHE</name>
<comment type="subcellular location">
    <subcellularLocation>
        <location evidence="1">Membrane</location>
        <topology evidence="1">Multi-pass membrane protein</topology>
    </subcellularLocation>
</comment>
<evidence type="ECO:0000313" key="10">
    <source>
        <dbReference type="Proteomes" id="UP000094444"/>
    </source>
</evidence>
<feature type="transmembrane region" description="Helical" evidence="7">
    <location>
        <begin position="160"/>
        <end position="178"/>
    </location>
</feature>
<feature type="transmembrane region" description="Helical" evidence="7">
    <location>
        <begin position="190"/>
        <end position="210"/>
    </location>
</feature>
<feature type="domain" description="Rhodopsin" evidence="8">
    <location>
        <begin position="84"/>
        <end position="249"/>
    </location>
</feature>